<dbReference type="InterPro" id="IPR053888">
    <property type="entry name" value="MRM3-like_sub_bind"/>
</dbReference>
<dbReference type="GO" id="GO:0003723">
    <property type="term" value="F:RNA binding"/>
    <property type="evidence" value="ECO:0007669"/>
    <property type="project" value="InterPro"/>
</dbReference>
<comment type="caution">
    <text evidence="5">The sequence shown here is derived from an EMBL/GenBank/DDBJ whole genome shotgun (WGS) entry which is preliminary data.</text>
</comment>
<dbReference type="EMBL" id="VIGC01000038">
    <property type="protein sequence ID" value="TQE93504.1"/>
    <property type="molecule type" value="Genomic_DNA"/>
</dbReference>
<dbReference type="GO" id="GO:0032259">
    <property type="term" value="P:methylation"/>
    <property type="evidence" value="ECO:0007669"/>
    <property type="project" value="UniProtKB-KW"/>
</dbReference>
<comment type="similarity">
    <text evidence="1">Belongs to the class IV-like SAM-binding methyltransferase superfamily. RNA methyltransferase TrmH family.</text>
</comment>
<dbReference type="SUPFAM" id="SSF75217">
    <property type="entry name" value="alpha/beta knot"/>
    <property type="match status" value="1"/>
</dbReference>
<keyword evidence="2 5" id="KW-0489">Methyltransferase</keyword>
<dbReference type="SMART" id="SM00967">
    <property type="entry name" value="SpoU_sub_bind"/>
    <property type="match status" value="1"/>
</dbReference>
<dbReference type="OrthoDB" id="9794400at2"/>
<dbReference type="Proteomes" id="UP000317371">
    <property type="component" value="Unassembled WGS sequence"/>
</dbReference>
<evidence type="ECO:0000313" key="6">
    <source>
        <dbReference type="Proteomes" id="UP000317371"/>
    </source>
</evidence>
<sequence>MITSTSNPRIKEIRKLHRRRHRHESGRILLEGVRLVEDATQAGVRPEMVLYVPEAVAGQERAARLLQQLQEQGVECLACSPEVFASVSDTVTPQGILAVVPLPHRPLPSQPTLVLILDQVRDPGNAGTLLRTAEAAGVDLVLLAPGTVDPFNEKVIRAGMGAHFRLPLRICESWEQLAQQLPPEMILYRAEAEAQTPYDQVDWRRPAALVIGGEAAGPSDAARQRTHAIAIPMQGQVESLNAAVAGAVILFEAARQRRHGDG</sequence>
<dbReference type="GO" id="GO:0008173">
    <property type="term" value="F:RNA methyltransferase activity"/>
    <property type="evidence" value="ECO:0007669"/>
    <property type="project" value="InterPro"/>
</dbReference>
<evidence type="ECO:0000259" key="4">
    <source>
        <dbReference type="SMART" id="SM00967"/>
    </source>
</evidence>
<proteinExistence type="inferred from homology"/>
<dbReference type="InterPro" id="IPR001537">
    <property type="entry name" value="SpoU_MeTrfase"/>
</dbReference>
<dbReference type="GO" id="GO:0006396">
    <property type="term" value="P:RNA processing"/>
    <property type="evidence" value="ECO:0007669"/>
    <property type="project" value="InterPro"/>
</dbReference>
<dbReference type="PANTHER" id="PTHR43191">
    <property type="entry name" value="RRNA METHYLTRANSFERASE 3"/>
    <property type="match status" value="1"/>
</dbReference>
<dbReference type="RefSeq" id="WP_141612112.1">
    <property type="nucleotide sequence ID" value="NZ_VIGC02000038.1"/>
</dbReference>
<dbReference type="InParanoid" id="A0A540V9T9"/>
<reference evidence="5 6" key="1">
    <citation type="submission" date="2019-06" db="EMBL/GenBank/DDBJ databases">
        <title>Genome sequence of Litorilinea aerophila BAA-2444.</title>
        <authorList>
            <person name="Maclea K.S."/>
            <person name="Maurais E.G."/>
            <person name="Iannazzi L.C."/>
        </authorList>
    </citation>
    <scope>NUCLEOTIDE SEQUENCE [LARGE SCALE GENOMIC DNA]</scope>
    <source>
        <strain evidence="5 6">ATCC BAA-2444</strain>
    </source>
</reference>
<accession>A0A540V9T9</accession>
<evidence type="ECO:0000256" key="3">
    <source>
        <dbReference type="ARBA" id="ARBA00022679"/>
    </source>
</evidence>
<dbReference type="CDD" id="cd18095">
    <property type="entry name" value="SpoU-like_rRNA-MTase"/>
    <property type="match status" value="1"/>
</dbReference>
<dbReference type="Pfam" id="PF22435">
    <property type="entry name" value="MRM3-like_sub_bind"/>
    <property type="match status" value="1"/>
</dbReference>
<dbReference type="InterPro" id="IPR029028">
    <property type="entry name" value="Alpha/beta_knot_MTases"/>
</dbReference>
<keyword evidence="6" id="KW-1185">Reference proteome</keyword>
<dbReference type="Gene3D" id="3.30.1330.30">
    <property type="match status" value="1"/>
</dbReference>
<protein>
    <submittedName>
        <fullName evidence="5">RNA methyltransferase</fullName>
    </submittedName>
</protein>
<dbReference type="InterPro" id="IPR051259">
    <property type="entry name" value="rRNA_Methyltransferase"/>
</dbReference>
<dbReference type="InterPro" id="IPR029026">
    <property type="entry name" value="tRNA_m1G_MTases_N"/>
</dbReference>
<evidence type="ECO:0000256" key="2">
    <source>
        <dbReference type="ARBA" id="ARBA00022603"/>
    </source>
</evidence>
<organism evidence="5 6">
    <name type="scientific">Litorilinea aerophila</name>
    <dbReference type="NCBI Taxonomy" id="1204385"/>
    <lineage>
        <taxon>Bacteria</taxon>
        <taxon>Bacillati</taxon>
        <taxon>Chloroflexota</taxon>
        <taxon>Caldilineae</taxon>
        <taxon>Caldilineales</taxon>
        <taxon>Caldilineaceae</taxon>
        <taxon>Litorilinea</taxon>
    </lineage>
</organism>
<dbReference type="InterPro" id="IPR013123">
    <property type="entry name" value="SpoU_subst-bd"/>
</dbReference>
<name>A0A540V9T9_9CHLR</name>
<dbReference type="SUPFAM" id="SSF55315">
    <property type="entry name" value="L30e-like"/>
    <property type="match status" value="1"/>
</dbReference>
<dbReference type="GO" id="GO:0005737">
    <property type="term" value="C:cytoplasm"/>
    <property type="evidence" value="ECO:0007669"/>
    <property type="project" value="UniProtKB-ARBA"/>
</dbReference>
<gene>
    <name evidence="5" type="ORF">FKZ61_20905</name>
</gene>
<keyword evidence="3 5" id="KW-0808">Transferase</keyword>
<dbReference type="Gene3D" id="3.40.1280.10">
    <property type="match status" value="1"/>
</dbReference>
<evidence type="ECO:0000313" key="5">
    <source>
        <dbReference type="EMBL" id="TQE93504.1"/>
    </source>
</evidence>
<dbReference type="PANTHER" id="PTHR43191:SF2">
    <property type="entry name" value="RRNA METHYLTRANSFERASE 3, MITOCHONDRIAL"/>
    <property type="match status" value="1"/>
</dbReference>
<dbReference type="Pfam" id="PF00588">
    <property type="entry name" value="SpoU_methylase"/>
    <property type="match status" value="1"/>
</dbReference>
<feature type="domain" description="RNA 2-O ribose methyltransferase substrate binding" evidence="4">
    <location>
        <begin position="29"/>
        <end position="106"/>
    </location>
</feature>
<dbReference type="AlphaFoldDB" id="A0A540V9T9"/>
<dbReference type="FunCoup" id="A0A540V9T9">
    <property type="interactions" value="330"/>
</dbReference>
<evidence type="ECO:0000256" key="1">
    <source>
        <dbReference type="ARBA" id="ARBA00007228"/>
    </source>
</evidence>
<dbReference type="InterPro" id="IPR029064">
    <property type="entry name" value="Ribosomal_eL30-like_sf"/>
</dbReference>